<dbReference type="InterPro" id="IPR004398">
    <property type="entry name" value="RNA_MeTrfase_RsmD"/>
</dbReference>
<dbReference type="RefSeq" id="WP_268042764.1">
    <property type="nucleotide sequence ID" value="NZ_CP104064.1"/>
</dbReference>
<proteinExistence type="predicted"/>
<dbReference type="Proteomes" id="UP001164803">
    <property type="component" value="Chromosome"/>
</dbReference>
<keyword evidence="1 3" id="KW-0489">Methyltransferase</keyword>
<evidence type="ECO:0000313" key="3">
    <source>
        <dbReference type="EMBL" id="WAH35481.1"/>
    </source>
</evidence>
<keyword evidence="4" id="KW-1185">Reference proteome</keyword>
<dbReference type="Pfam" id="PF03602">
    <property type="entry name" value="Cons_hypoth95"/>
    <property type="match status" value="1"/>
</dbReference>
<dbReference type="CDD" id="cd02440">
    <property type="entry name" value="AdoMet_MTases"/>
    <property type="match status" value="1"/>
</dbReference>
<keyword evidence="2 3" id="KW-0808">Transferase</keyword>
<dbReference type="GO" id="GO:0052913">
    <property type="term" value="F:16S rRNA (guanine(966)-N(2))-methyltransferase activity"/>
    <property type="evidence" value="ECO:0007669"/>
    <property type="project" value="UniProtKB-EC"/>
</dbReference>
<dbReference type="PIRSF" id="PIRSF004553">
    <property type="entry name" value="CHP00095"/>
    <property type="match status" value="1"/>
</dbReference>
<dbReference type="InterPro" id="IPR029063">
    <property type="entry name" value="SAM-dependent_MTases_sf"/>
</dbReference>
<dbReference type="PANTHER" id="PTHR43542">
    <property type="entry name" value="METHYLTRANSFERASE"/>
    <property type="match status" value="1"/>
</dbReference>
<gene>
    <name evidence="3" type="primary">rsmD</name>
    <name evidence="3" type="ORF">NZD86_14410</name>
</gene>
<dbReference type="Gene3D" id="3.40.50.150">
    <property type="entry name" value="Vaccinia Virus protein VP39"/>
    <property type="match status" value="1"/>
</dbReference>
<evidence type="ECO:0000256" key="2">
    <source>
        <dbReference type="ARBA" id="ARBA00022679"/>
    </source>
</evidence>
<protein>
    <submittedName>
        <fullName evidence="3">16S rRNA (Guanine(966)-N(2))-methyltransferase RsmD</fullName>
        <ecNumber evidence="3">2.1.1.171</ecNumber>
    </submittedName>
</protein>
<accession>A0ABY6YZC9</accession>
<dbReference type="EMBL" id="CP104064">
    <property type="protein sequence ID" value="WAH35481.1"/>
    <property type="molecule type" value="Genomic_DNA"/>
</dbReference>
<dbReference type="EC" id="2.1.1.171" evidence="3"/>
<dbReference type="PANTHER" id="PTHR43542:SF1">
    <property type="entry name" value="METHYLTRANSFERASE"/>
    <property type="match status" value="1"/>
</dbReference>
<organism evidence="3 4">
    <name type="scientific">Alicyclobacillus dauci</name>
    <dbReference type="NCBI Taxonomy" id="1475485"/>
    <lineage>
        <taxon>Bacteria</taxon>
        <taxon>Bacillati</taxon>
        <taxon>Bacillota</taxon>
        <taxon>Bacilli</taxon>
        <taxon>Bacillales</taxon>
        <taxon>Alicyclobacillaceae</taxon>
        <taxon>Alicyclobacillus</taxon>
    </lineage>
</organism>
<evidence type="ECO:0000256" key="1">
    <source>
        <dbReference type="ARBA" id="ARBA00022603"/>
    </source>
</evidence>
<reference evidence="3" key="1">
    <citation type="submission" date="2022-08" db="EMBL/GenBank/DDBJ databases">
        <title>Alicyclobacillus dauci DSM2870, complete genome.</title>
        <authorList>
            <person name="Wang Q."/>
            <person name="Cai R."/>
            <person name="Wang Z."/>
        </authorList>
    </citation>
    <scope>NUCLEOTIDE SEQUENCE</scope>
    <source>
        <strain evidence="3">DSM 28700</strain>
    </source>
</reference>
<evidence type="ECO:0000313" key="4">
    <source>
        <dbReference type="Proteomes" id="UP001164803"/>
    </source>
</evidence>
<sequence length="185" mass="20564">MRVIAGKWKSHMLKAPKGSDTRPTTDRVKESMFNLLPHQLEGVVVDLFAGSGALGIEALSRGAESAVFVDADRRAVSVIRDNLTRLGALEQSRVWSCDWKSAIRRIPSEVGSVTWIFLDPPYRAHLWEPVMQSLSDFPLTGGVLCEMPKDVSLPDEINGLVQVKYKVYGDIAVGIYTKESQKVHR</sequence>
<dbReference type="NCBIfam" id="TIGR00095">
    <property type="entry name" value="16S rRNA (guanine(966)-N(2))-methyltransferase RsmD"/>
    <property type="match status" value="1"/>
</dbReference>
<name>A0ABY6YZC9_9BACL</name>
<dbReference type="SUPFAM" id="SSF53335">
    <property type="entry name" value="S-adenosyl-L-methionine-dependent methyltransferases"/>
    <property type="match status" value="1"/>
</dbReference>